<evidence type="ECO:0000313" key="3">
    <source>
        <dbReference type="Proteomes" id="UP000053477"/>
    </source>
</evidence>
<dbReference type="InParanoid" id="A0A0H2RFM0"/>
<evidence type="ECO:0000313" key="2">
    <source>
        <dbReference type="EMBL" id="KLO10599.1"/>
    </source>
</evidence>
<keyword evidence="3" id="KW-1185">Reference proteome</keyword>
<feature type="region of interest" description="Disordered" evidence="1">
    <location>
        <begin position="1"/>
        <end position="31"/>
    </location>
</feature>
<sequence length="65" mass="7044">MIRIDPVVLSKQDEPQDSIAQPTDDKPDPAKSRVIPKIFLLETGDFVVVAPYGCASSVTCSLRKG</sequence>
<accession>A0A0H2RFM0</accession>
<proteinExistence type="predicted"/>
<protein>
    <submittedName>
        <fullName evidence="2">Uncharacterized protein</fullName>
    </submittedName>
</protein>
<name>A0A0H2RFM0_9AGAM</name>
<gene>
    <name evidence="2" type="ORF">SCHPADRAFT_906757</name>
</gene>
<reference evidence="2 3" key="1">
    <citation type="submission" date="2015-04" db="EMBL/GenBank/DDBJ databases">
        <title>Complete genome sequence of Schizopora paradoxa KUC8140, a cosmopolitan wood degrader in East Asia.</title>
        <authorList>
            <consortium name="DOE Joint Genome Institute"/>
            <person name="Min B."/>
            <person name="Park H."/>
            <person name="Jang Y."/>
            <person name="Kim J.-J."/>
            <person name="Kim K.H."/>
            <person name="Pangilinan J."/>
            <person name="Lipzen A."/>
            <person name="Riley R."/>
            <person name="Grigoriev I.V."/>
            <person name="Spatafora J.W."/>
            <person name="Choi I.-G."/>
        </authorList>
    </citation>
    <scope>NUCLEOTIDE SEQUENCE [LARGE SCALE GENOMIC DNA]</scope>
    <source>
        <strain evidence="2 3">KUC8140</strain>
    </source>
</reference>
<dbReference type="AlphaFoldDB" id="A0A0H2RFM0"/>
<dbReference type="Proteomes" id="UP000053477">
    <property type="component" value="Unassembled WGS sequence"/>
</dbReference>
<evidence type="ECO:0000256" key="1">
    <source>
        <dbReference type="SAM" id="MobiDB-lite"/>
    </source>
</evidence>
<dbReference type="EMBL" id="KQ086022">
    <property type="protein sequence ID" value="KLO10599.1"/>
    <property type="molecule type" value="Genomic_DNA"/>
</dbReference>
<organism evidence="2 3">
    <name type="scientific">Schizopora paradoxa</name>
    <dbReference type="NCBI Taxonomy" id="27342"/>
    <lineage>
        <taxon>Eukaryota</taxon>
        <taxon>Fungi</taxon>
        <taxon>Dikarya</taxon>
        <taxon>Basidiomycota</taxon>
        <taxon>Agaricomycotina</taxon>
        <taxon>Agaricomycetes</taxon>
        <taxon>Hymenochaetales</taxon>
        <taxon>Schizoporaceae</taxon>
        <taxon>Schizopora</taxon>
    </lineage>
</organism>